<evidence type="ECO:0000256" key="1">
    <source>
        <dbReference type="SAM" id="MobiDB-lite"/>
    </source>
</evidence>
<protein>
    <recommendedName>
        <fullName evidence="4">Zasp-like motif domain-containing protein</fullName>
    </recommendedName>
</protein>
<gene>
    <name evidence="2" type="ORF">CALMAC_LOCUS3028</name>
</gene>
<feature type="compositionally biased region" description="Basic and acidic residues" evidence="1">
    <location>
        <begin position="13"/>
        <end position="23"/>
    </location>
</feature>
<evidence type="ECO:0008006" key="4">
    <source>
        <dbReference type="Google" id="ProtNLM"/>
    </source>
</evidence>
<name>A0A653BQX0_CALMS</name>
<dbReference type="Proteomes" id="UP000410492">
    <property type="component" value="Unassembled WGS sequence"/>
</dbReference>
<evidence type="ECO:0000313" key="3">
    <source>
        <dbReference type="Proteomes" id="UP000410492"/>
    </source>
</evidence>
<dbReference type="EMBL" id="CAACVG010003948">
    <property type="protein sequence ID" value="VEN37994.1"/>
    <property type="molecule type" value="Genomic_DNA"/>
</dbReference>
<evidence type="ECO:0000313" key="2">
    <source>
        <dbReference type="EMBL" id="VEN37994.1"/>
    </source>
</evidence>
<dbReference type="AlphaFoldDB" id="A0A653BQX0"/>
<feature type="region of interest" description="Disordered" evidence="1">
    <location>
        <begin position="1"/>
        <end position="23"/>
    </location>
</feature>
<reference evidence="2 3" key="1">
    <citation type="submission" date="2019-01" db="EMBL/GenBank/DDBJ databases">
        <authorList>
            <person name="Sayadi A."/>
        </authorList>
    </citation>
    <scope>NUCLEOTIDE SEQUENCE [LARGE SCALE GENOMIC DNA]</scope>
</reference>
<dbReference type="OrthoDB" id="6741114at2759"/>
<feature type="region of interest" description="Disordered" evidence="1">
    <location>
        <begin position="43"/>
        <end position="73"/>
    </location>
</feature>
<proteinExistence type="predicted"/>
<sequence length="87" mass="10329">MLKFSHASYPKVNPKDYLRDDDRQEESAMMWPYRTTPLVLPGAKVKREPPTESYLRHHPNPSFRAPPHHTPDYLLKQKVQIRSQNYV</sequence>
<keyword evidence="3" id="KW-1185">Reference proteome</keyword>
<organism evidence="2 3">
    <name type="scientific">Callosobruchus maculatus</name>
    <name type="common">Southern cowpea weevil</name>
    <name type="synonym">Pulse bruchid</name>
    <dbReference type="NCBI Taxonomy" id="64391"/>
    <lineage>
        <taxon>Eukaryota</taxon>
        <taxon>Metazoa</taxon>
        <taxon>Ecdysozoa</taxon>
        <taxon>Arthropoda</taxon>
        <taxon>Hexapoda</taxon>
        <taxon>Insecta</taxon>
        <taxon>Pterygota</taxon>
        <taxon>Neoptera</taxon>
        <taxon>Endopterygota</taxon>
        <taxon>Coleoptera</taxon>
        <taxon>Polyphaga</taxon>
        <taxon>Cucujiformia</taxon>
        <taxon>Chrysomeloidea</taxon>
        <taxon>Chrysomelidae</taxon>
        <taxon>Bruchinae</taxon>
        <taxon>Bruchini</taxon>
        <taxon>Callosobruchus</taxon>
    </lineage>
</organism>
<accession>A0A653BQX0</accession>